<dbReference type="EMBL" id="AMRM01000012">
    <property type="protein sequence ID" value="EKF18570.1"/>
    <property type="molecule type" value="Genomic_DNA"/>
</dbReference>
<dbReference type="GO" id="GO:0005524">
    <property type="term" value="F:ATP binding"/>
    <property type="evidence" value="ECO:0007669"/>
    <property type="project" value="UniProtKB-KW"/>
</dbReference>
<dbReference type="Proteomes" id="UP000006786">
    <property type="component" value="Unassembled WGS sequence"/>
</dbReference>
<keyword evidence="4" id="KW-0547">Nucleotide-binding</keyword>
<dbReference type="NCBIfam" id="TIGR01727">
    <property type="entry name" value="oligo_HPY"/>
    <property type="match status" value="1"/>
</dbReference>
<dbReference type="GO" id="GO:0016887">
    <property type="term" value="F:ATP hydrolysis activity"/>
    <property type="evidence" value="ECO:0007669"/>
    <property type="project" value="InterPro"/>
</dbReference>
<proteinExistence type="inferred from homology"/>
<name>K2MCT9_9HYPH</name>
<dbReference type="GO" id="GO:0055085">
    <property type="term" value="P:transmembrane transport"/>
    <property type="evidence" value="ECO:0007669"/>
    <property type="project" value="UniProtKB-ARBA"/>
</dbReference>
<evidence type="ECO:0000256" key="2">
    <source>
        <dbReference type="ARBA" id="ARBA00005417"/>
    </source>
</evidence>
<reference evidence="7 8" key="1">
    <citation type="journal article" date="2012" name="J. Bacteriol.">
        <title>Genome Sequence of Nitratireductor pacificus Type Strain pht-3B.</title>
        <authorList>
            <person name="Lai Q."/>
            <person name="Li G."/>
            <person name="Shao Z."/>
        </authorList>
    </citation>
    <scope>NUCLEOTIDE SEQUENCE [LARGE SCALE GENOMIC DNA]</scope>
    <source>
        <strain evidence="8">pht-3B</strain>
    </source>
</reference>
<dbReference type="FunFam" id="3.40.50.300:FF:000016">
    <property type="entry name" value="Oligopeptide ABC transporter ATP-binding component"/>
    <property type="match status" value="1"/>
</dbReference>
<protein>
    <submittedName>
        <fullName evidence="7">Peptide ABC transporter ATPase</fullName>
    </submittedName>
</protein>
<dbReference type="CDD" id="cd03257">
    <property type="entry name" value="ABC_NikE_OppD_transporters"/>
    <property type="match status" value="1"/>
</dbReference>
<evidence type="ECO:0000313" key="8">
    <source>
        <dbReference type="Proteomes" id="UP000006786"/>
    </source>
</evidence>
<dbReference type="PANTHER" id="PTHR43776:SF7">
    <property type="entry name" value="D,D-DIPEPTIDE TRANSPORT ATP-BINDING PROTEIN DDPF-RELATED"/>
    <property type="match status" value="1"/>
</dbReference>
<dbReference type="InterPro" id="IPR050319">
    <property type="entry name" value="ABC_transp_ATP-bind"/>
</dbReference>
<accession>K2MCT9</accession>
<evidence type="ECO:0000259" key="6">
    <source>
        <dbReference type="PROSITE" id="PS50893"/>
    </source>
</evidence>
<dbReference type="STRING" id="391937.NA2_11749"/>
<sequence length="345" mass="38064">MTGAGEPLLQVRDLRVHFGQRRSLFSRSAWSVRAVDGVSLEIRRGETLGLVGESGCGKSTVGRAVAHLLKPSSGTIRFRGEDLGSLDRTRRRSLRRDLQIIFQDPYSSLDPRMRIGAAIREPLTIHGIARGEAARLRVLELLDSVGLPASAVDRYPHEFSGGQRQRIAIARALALEPELIVCDEPISALDVSVQAQIVNLLGELQERRQLTYLFIAHDLAVVRHISHRIAVMYLGRIVETGPSEILCGEPLHPYTKALFGAVPRANPKVERNSDRPVIQGEIPSPLNPPGGCHFHTRCPYARDICRTRDPSLESVGTDRGVACHFWKEIKANPVPNACNRTEAAL</sequence>
<comment type="similarity">
    <text evidence="2">Belongs to the ABC transporter superfamily.</text>
</comment>
<evidence type="ECO:0000256" key="3">
    <source>
        <dbReference type="ARBA" id="ARBA00022448"/>
    </source>
</evidence>
<dbReference type="Gene3D" id="3.40.50.300">
    <property type="entry name" value="P-loop containing nucleotide triphosphate hydrolases"/>
    <property type="match status" value="1"/>
</dbReference>
<dbReference type="AlphaFoldDB" id="K2MCT9"/>
<dbReference type="SUPFAM" id="SSF52540">
    <property type="entry name" value="P-loop containing nucleoside triphosphate hydrolases"/>
    <property type="match status" value="1"/>
</dbReference>
<keyword evidence="5" id="KW-0067">ATP-binding</keyword>
<dbReference type="PROSITE" id="PS50893">
    <property type="entry name" value="ABC_TRANSPORTER_2"/>
    <property type="match status" value="1"/>
</dbReference>
<gene>
    <name evidence="7" type="ORF">NA2_11749</name>
</gene>
<keyword evidence="3" id="KW-0813">Transport</keyword>
<dbReference type="InterPro" id="IPR027417">
    <property type="entry name" value="P-loop_NTPase"/>
</dbReference>
<dbReference type="Pfam" id="PF08352">
    <property type="entry name" value="oligo_HPY"/>
    <property type="match status" value="1"/>
</dbReference>
<comment type="caution">
    <text evidence="7">The sequence shown here is derived from an EMBL/GenBank/DDBJ whole genome shotgun (WGS) entry which is preliminary data.</text>
</comment>
<dbReference type="SMART" id="SM00382">
    <property type="entry name" value="AAA"/>
    <property type="match status" value="1"/>
</dbReference>
<dbReference type="InterPro" id="IPR003593">
    <property type="entry name" value="AAA+_ATPase"/>
</dbReference>
<dbReference type="RefSeq" id="WP_008597115.1">
    <property type="nucleotide sequence ID" value="NZ_AMRM01000012.1"/>
</dbReference>
<keyword evidence="8" id="KW-1185">Reference proteome</keyword>
<organism evidence="7 8">
    <name type="scientific">Nitratireductor pacificus pht-3B</name>
    <dbReference type="NCBI Taxonomy" id="391937"/>
    <lineage>
        <taxon>Bacteria</taxon>
        <taxon>Pseudomonadati</taxon>
        <taxon>Pseudomonadota</taxon>
        <taxon>Alphaproteobacteria</taxon>
        <taxon>Hyphomicrobiales</taxon>
        <taxon>Phyllobacteriaceae</taxon>
        <taxon>Nitratireductor</taxon>
    </lineage>
</organism>
<dbReference type="InterPro" id="IPR017871">
    <property type="entry name" value="ABC_transporter-like_CS"/>
</dbReference>
<dbReference type="PROSITE" id="PS00211">
    <property type="entry name" value="ABC_TRANSPORTER_1"/>
    <property type="match status" value="1"/>
</dbReference>
<dbReference type="PANTHER" id="PTHR43776">
    <property type="entry name" value="TRANSPORT ATP-BINDING PROTEIN"/>
    <property type="match status" value="1"/>
</dbReference>
<evidence type="ECO:0000256" key="5">
    <source>
        <dbReference type="ARBA" id="ARBA00022840"/>
    </source>
</evidence>
<dbReference type="eggNOG" id="COG4608">
    <property type="taxonomic scope" value="Bacteria"/>
</dbReference>
<dbReference type="InterPro" id="IPR013563">
    <property type="entry name" value="Oligopep_ABC_C"/>
</dbReference>
<dbReference type="GO" id="GO:0005886">
    <property type="term" value="C:plasma membrane"/>
    <property type="evidence" value="ECO:0007669"/>
    <property type="project" value="UniProtKB-SubCell"/>
</dbReference>
<feature type="domain" description="ABC transporter" evidence="6">
    <location>
        <begin position="9"/>
        <end position="259"/>
    </location>
</feature>
<evidence type="ECO:0000256" key="1">
    <source>
        <dbReference type="ARBA" id="ARBA00004417"/>
    </source>
</evidence>
<comment type="subcellular location">
    <subcellularLocation>
        <location evidence="1">Cell inner membrane</location>
        <topology evidence="1">Peripheral membrane protein</topology>
    </subcellularLocation>
</comment>
<evidence type="ECO:0000313" key="7">
    <source>
        <dbReference type="EMBL" id="EKF18570.1"/>
    </source>
</evidence>
<dbReference type="InterPro" id="IPR003439">
    <property type="entry name" value="ABC_transporter-like_ATP-bd"/>
</dbReference>
<dbReference type="OrthoDB" id="9815712at2"/>
<dbReference type="PATRIC" id="fig|391937.3.peg.2415"/>
<evidence type="ECO:0000256" key="4">
    <source>
        <dbReference type="ARBA" id="ARBA00022741"/>
    </source>
</evidence>
<dbReference type="Pfam" id="PF00005">
    <property type="entry name" value="ABC_tran"/>
    <property type="match status" value="1"/>
</dbReference>
<dbReference type="GO" id="GO:0015833">
    <property type="term" value="P:peptide transport"/>
    <property type="evidence" value="ECO:0007669"/>
    <property type="project" value="InterPro"/>
</dbReference>